<protein>
    <recommendedName>
        <fullName evidence="1">Luciferase-like domain-containing protein</fullName>
    </recommendedName>
</protein>
<feature type="domain" description="Luciferase-like" evidence="1">
    <location>
        <begin position="40"/>
        <end position="341"/>
    </location>
</feature>
<dbReference type="RefSeq" id="WP_218115111.1">
    <property type="nucleotide sequence ID" value="NZ_CAJVAP010000015.1"/>
</dbReference>
<dbReference type="AlphaFoldDB" id="A0A916K0M4"/>
<gene>
    <name evidence="2" type="ORF">LEUCIP111803_01507</name>
</gene>
<dbReference type="GO" id="GO:0016705">
    <property type="term" value="F:oxidoreductase activity, acting on paired donors, with incorporation or reduction of molecular oxygen"/>
    <property type="evidence" value="ECO:0007669"/>
    <property type="project" value="InterPro"/>
</dbReference>
<dbReference type="InterPro" id="IPR011251">
    <property type="entry name" value="Luciferase-like_dom"/>
</dbReference>
<reference evidence="2" key="1">
    <citation type="submission" date="2021-06" db="EMBL/GenBank/DDBJ databases">
        <authorList>
            <person name="Criscuolo A."/>
        </authorList>
    </citation>
    <scope>NUCLEOTIDE SEQUENCE</scope>
    <source>
        <strain evidence="2">CIP111803</strain>
    </source>
</reference>
<name>A0A916K0M4_9MICO</name>
<dbReference type="Pfam" id="PF00296">
    <property type="entry name" value="Bac_luciferase"/>
    <property type="match status" value="1"/>
</dbReference>
<evidence type="ECO:0000313" key="3">
    <source>
        <dbReference type="Proteomes" id="UP000693892"/>
    </source>
</evidence>
<keyword evidence="3" id="KW-1185">Reference proteome</keyword>
<accession>A0A916K0M4</accession>
<dbReference type="PANTHER" id="PTHR30137">
    <property type="entry name" value="LUCIFERASE-LIKE MONOOXYGENASE"/>
    <property type="match status" value="1"/>
</dbReference>
<dbReference type="PANTHER" id="PTHR30137:SF6">
    <property type="entry name" value="LUCIFERASE-LIKE MONOOXYGENASE"/>
    <property type="match status" value="1"/>
</dbReference>
<comment type="caution">
    <text evidence="2">The sequence shown here is derived from an EMBL/GenBank/DDBJ whole genome shotgun (WGS) entry which is preliminary data.</text>
</comment>
<dbReference type="Proteomes" id="UP000693892">
    <property type="component" value="Unassembled WGS sequence"/>
</dbReference>
<proteinExistence type="predicted"/>
<sequence length="436" mass="48336">MTQRLFHVLLNGAYPKVPYAGDRGSNFIDLSNTHYDRAEGQRVLERQLKMFIDLEEFGFDGGLISEQHNGPIGLLGNALQAGTYVAARTKYIKIGAVGPIMNDYLTPLRLAEEVAMLDNLSRGRLVLGLPMGHGMQYHSVGMMNPATARERYREGHDLLMKALTHDGPFEWFGKHFQVPYVNLWPKPLQDPHPEIVIFGGGSLETLDMVAKRGYGYSAVGLNAQAAIKKLHERLRDLVEADGGTLDRKQIWASVRVHVAETDAQARQEMEAHELWSQQNFYLSPWQDNFPPGYLSAKSMAGVLGGGYRSASTAAQAYENVINNRNLIVGSPETVLAGLQELFEDQDPGQILLDMLFDSKPEWLSYKSLQLFAEEVLPKLRPGGVPPAQHRKLPGHESLAEYAAKVDPDLPPPTADVDGVRIDVSKAHIPELRTPLG</sequence>
<dbReference type="GO" id="GO:0005829">
    <property type="term" value="C:cytosol"/>
    <property type="evidence" value="ECO:0007669"/>
    <property type="project" value="TreeGrafter"/>
</dbReference>
<dbReference type="EMBL" id="CAJVAP010000015">
    <property type="protein sequence ID" value="CAG7611959.1"/>
    <property type="molecule type" value="Genomic_DNA"/>
</dbReference>
<organism evidence="2 3">
    <name type="scientific">Leucobacter soli</name>
    <dbReference type="NCBI Taxonomy" id="2812850"/>
    <lineage>
        <taxon>Bacteria</taxon>
        <taxon>Bacillati</taxon>
        <taxon>Actinomycetota</taxon>
        <taxon>Actinomycetes</taxon>
        <taxon>Micrococcales</taxon>
        <taxon>Microbacteriaceae</taxon>
        <taxon>Leucobacter</taxon>
    </lineage>
</organism>
<evidence type="ECO:0000259" key="1">
    <source>
        <dbReference type="Pfam" id="PF00296"/>
    </source>
</evidence>
<dbReference type="InterPro" id="IPR050766">
    <property type="entry name" value="Bact_Lucif_Oxidored"/>
</dbReference>
<evidence type="ECO:0000313" key="2">
    <source>
        <dbReference type="EMBL" id="CAG7611959.1"/>
    </source>
</evidence>